<name>A0A0F9IWE5_9ZZZZ</name>
<accession>A0A0F9IWE5</accession>
<dbReference type="AlphaFoldDB" id="A0A0F9IWE5"/>
<gene>
    <name evidence="1" type="ORF">LCGC14_1828300</name>
</gene>
<reference evidence="1" key="1">
    <citation type="journal article" date="2015" name="Nature">
        <title>Complex archaea that bridge the gap between prokaryotes and eukaryotes.</title>
        <authorList>
            <person name="Spang A."/>
            <person name="Saw J.H."/>
            <person name="Jorgensen S.L."/>
            <person name="Zaremba-Niedzwiedzka K."/>
            <person name="Martijn J."/>
            <person name="Lind A.E."/>
            <person name="van Eijk R."/>
            <person name="Schleper C."/>
            <person name="Guy L."/>
            <person name="Ettema T.J."/>
        </authorList>
    </citation>
    <scope>NUCLEOTIDE SEQUENCE</scope>
</reference>
<protein>
    <submittedName>
        <fullName evidence="1">Uncharacterized protein</fullName>
    </submittedName>
</protein>
<proteinExistence type="predicted"/>
<dbReference type="EMBL" id="LAZR01018013">
    <property type="protein sequence ID" value="KKL98050.1"/>
    <property type="molecule type" value="Genomic_DNA"/>
</dbReference>
<comment type="caution">
    <text evidence="1">The sequence shown here is derived from an EMBL/GenBank/DDBJ whole genome shotgun (WGS) entry which is preliminary data.</text>
</comment>
<sequence>MRSYEFLKKELLKAHEEFRPRKDTRMLTSTTLKKESKVLKEIFQALSPIIKFIDKKILIVDNIFTSYYPFKSGFVYDLDPYGIYEDKLTFKEKVLVFETPTENHITEYYMEDDEIIKGIMISMDIIEAETKFFDEDNPNNEFKLPKESSITAIDIYLLRSGKILKFDRFREDHHLFDFKHSLSLENPKELSFEVLPKYNSVKRILNSILLAYHRAISENENKFPILKKSLKGILKIKEKNLDIFD</sequence>
<organism evidence="1">
    <name type="scientific">marine sediment metagenome</name>
    <dbReference type="NCBI Taxonomy" id="412755"/>
    <lineage>
        <taxon>unclassified sequences</taxon>
        <taxon>metagenomes</taxon>
        <taxon>ecological metagenomes</taxon>
    </lineage>
</organism>
<evidence type="ECO:0000313" key="1">
    <source>
        <dbReference type="EMBL" id="KKL98050.1"/>
    </source>
</evidence>